<dbReference type="RefSeq" id="XP_005099675.1">
    <property type="nucleotide sequence ID" value="XM_005099618.3"/>
</dbReference>
<keyword evidence="1" id="KW-1185">Reference proteome</keyword>
<proteinExistence type="predicted"/>
<evidence type="ECO:0000313" key="2">
    <source>
        <dbReference type="RefSeq" id="XP_005099675.1"/>
    </source>
</evidence>
<protein>
    <submittedName>
        <fullName evidence="2 3">Uncharacterized protein LOC101855566 isoform X2</fullName>
    </submittedName>
</protein>
<dbReference type="RefSeq" id="XP_035825990.1">
    <property type="nucleotide sequence ID" value="XM_035970097.1"/>
</dbReference>
<organism evidence="1 2">
    <name type="scientific">Aplysia californica</name>
    <name type="common">California sea hare</name>
    <dbReference type="NCBI Taxonomy" id="6500"/>
    <lineage>
        <taxon>Eukaryota</taxon>
        <taxon>Metazoa</taxon>
        <taxon>Spiralia</taxon>
        <taxon>Lophotrochozoa</taxon>
        <taxon>Mollusca</taxon>
        <taxon>Gastropoda</taxon>
        <taxon>Heterobranchia</taxon>
        <taxon>Euthyneura</taxon>
        <taxon>Tectipleura</taxon>
        <taxon>Aplysiida</taxon>
        <taxon>Aplysioidea</taxon>
        <taxon>Aplysiidae</taxon>
        <taxon>Aplysia</taxon>
    </lineage>
</organism>
<dbReference type="GeneID" id="101855566"/>
<sequence>MSSSGACHAQYPGYPGPPTPGSCFYFHRLTRAHLKDPHSRYTPQAWYLGQFGFTGFYIAYGNTYVSKMAVGVYLSNGNEPLRRPIRCRITVLDMSGKDKEDLVLVDETMDSVGAWARGAEVTIKFKEISKFSNEKGSLLFRYDTEWC</sequence>
<dbReference type="Proteomes" id="UP000694888">
    <property type="component" value="Unplaced"/>
</dbReference>
<reference evidence="2 3" key="1">
    <citation type="submission" date="2025-05" db="UniProtKB">
        <authorList>
            <consortium name="RefSeq"/>
        </authorList>
    </citation>
    <scope>IDENTIFICATION</scope>
</reference>
<accession>A0ABM0JR93</accession>
<evidence type="ECO:0000313" key="1">
    <source>
        <dbReference type="Proteomes" id="UP000694888"/>
    </source>
</evidence>
<gene>
    <name evidence="2 3" type="primary">LOC101855566</name>
</gene>
<evidence type="ECO:0000313" key="3">
    <source>
        <dbReference type="RefSeq" id="XP_035825990.1"/>
    </source>
</evidence>
<name>A0ABM0JR93_APLCA</name>